<evidence type="ECO:0000256" key="2">
    <source>
        <dbReference type="ARBA" id="ARBA00022448"/>
    </source>
</evidence>
<evidence type="ECO:0000313" key="14">
    <source>
        <dbReference type="EMBL" id="PPK63760.1"/>
    </source>
</evidence>
<evidence type="ECO:0000256" key="12">
    <source>
        <dbReference type="PROSITE-ProRule" id="PRU01360"/>
    </source>
</evidence>
<comment type="subcellular location">
    <subcellularLocation>
        <location evidence="1 12">Cell outer membrane</location>
        <topology evidence="1 12">Multi-pass membrane protein</topology>
    </subcellularLocation>
</comment>
<keyword evidence="2 12" id="KW-0813">Transport</keyword>
<keyword evidence="8" id="KW-0406">Ion transport</keyword>
<keyword evidence="6" id="KW-0732">Signal</keyword>
<keyword evidence="15" id="KW-1185">Reference proteome</keyword>
<reference evidence="14 15" key="1">
    <citation type="submission" date="2018-02" db="EMBL/GenBank/DDBJ databases">
        <title>Subsurface microbial communities from deep shales in Ohio and West Virginia, USA.</title>
        <authorList>
            <person name="Wrighton K."/>
        </authorList>
    </citation>
    <scope>NUCLEOTIDE SEQUENCE [LARGE SCALE GENOMIC DNA]</scope>
    <source>
        <strain evidence="14 15">OWC-G53F</strain>
    </source>
</reference>
<keyword evidence="7" id="KW-0408">Iron</keyword>
<evidence type="ECO:0000259" key="13">
    <source>
        <dbReference type="Pfam" id="PF00593"/>
    </source>
</evidence>
<keyword evidence="11 12" id="KW-0998">Cell outer membrane</keyword>
<dbReference type="OrthoDB" id="5565838at2"/>
<dbReference type="InterPro" id="IPR036942">
    <property type="entry name" value="Beta-barrel_TonB_sf"/>
</dbReference>
<feature type="non-terminal residue" evidence="14">
    <location>
        <position position="1"/>
    </location>
</feature>
<keyword evidence="4" id="KW-0410">Iron transport</keyword>
<evidence type="ECO:0000256" key="9">
    <source>
        <dbReference type="ARBA" id="ARBA00023077"/>
    </source>
</evidence>
<organism evidence="14 15">
    <name type="scientific">Methylobacter tundripaludum</name>
    <dbReference type="NCBI Taxonomy" id="173365"/>
    <lineage>
        <taxon>Bacteria</taxon>
        <taxon>Pseudomonadati</taxon>
        <taxon>Pseudomonadota</taxon>
        <taxon>Gammaproteobacteria</taxon>
        <taxon>Methylococcales</taxon>
        <taxon>Methylococcaceae</taxon>
        <taxon>Methylobacter</taxon>
    </lineage>
</organism>
<dbReference type="Proteomes" id="UP000238071">
    <property type="component" value="Unassembled WGS sequence"/>
</dbReference>
<dbReference type="GO" id="GO:0015344">
    <property type="term" value="F:siderophore uptake transmembrane transporter activity"/>
    <property type="evidence" value="ECO:0007669"/>
    <property type="project" value="TreeGrafter"/>
</dbReference>
<dbReference type="SUPFAM" id="SSF56935">
    <property type="entry name" value="Porins"/>
    <property type="match status" value="1"/>
</dbReference>
<feature type="domain" description="TonB-dependent receptor-like beta-barrel" evidence="13">
    <location>
        <begin position="9"/>
        <end position="217"/>
    </location>
</feature>
<evidence type="ECO:0000256" key="11">
    <source>
        <dbReference type="ARBA" id="ARBA00023237"/>
    </source>
</evidence>
<keyword evidence="14" id="KW-0675">Receptor</keyword>
<protein>
    <submittedName>
        <fullName evidence="14">TonB-dependent receptor-like protein</fullName>
    </submittedName>
</protein>
<keyword evidence="9" id="KW-0798">TonB box</keyword>
<accession>A0A2S6GEY4</accession>
<dbReference type="AlphaFoldDB" id="A0A2S6GEY4"/>
<sequence>AANLRGVDNQQFSPRVGLLYQPWDWLSLYGNFVESLGSANTATGVGGTVLGPETAEQYEAGFKTEFFDKRLISSVAFYQLTKKNMTVPIAGTAFSEAIGEARSQGVEIDVTGKVTDAVSLIATYAYTDASTLKGRNEGKRLWNVPRNAGSFWAKYDFQQAAVRGLSMGAGVYFQSQREGDAANTFELPGYGRLDALVKYKLPIAKAKTTLQFNVENLLDHQYYVSTSNSNTFINPGSPRTFMGSVKVEF</sequence>
<dbReference type="RefSeq" id="WP_146083372.1">
    <property type="nucleotide sequence ID" value="NZ_PTIY01000031.1"/>
</dbReference>
<dbReference type="InterPro" id="IPR000531">
    <property type="entry name" value="Beta-barrel_TonB"/>
</dbReference>
<dbReference type="Gene3D" id="2.40.170.20">
    <property type="entry name" value="TonB-dependent receptor, beta-barrel domain"/>
    <property type="match status" value="1"/>
</dbReference>
<dbReference type="GO" id="GO:0009279">
    <property type="term" value="C:cell outer membrane"/>
    <property type="evidence" value="ECO:0007669"/>
    <property type="project" value="UniProtKB-SubCell"/>
</dbReference>
<gene>
    <name evidence="14" type="ORF">B0F88_13113</name>
</gene>
<dbReference type="InterPro" id="IPR039426">
    <property type="entry name" value="TonB-dep_rcpt-like"/>
</dbReference>
<evidence type="ECO:0000256" key="5">
    <source>
        <dbReference type="ARBA" id="ARBA00022692"/>
    </source>
</evidence>
<evidence type="ECO:0000256" key="7">
    <source>
        <dbReference type="ARBA" id="ARBA00023004"/>
    </source>
</evidence>
<evidence type="ECO:0000256" key="1">
    <source>
        <dbReference type="ARBA" id="ARBA00004571"/>
    </source>
</evidence>
<evidence type="ECO:0000256" key="3">
    <source>
        <dbReference type="ARBA" id="ARBA00022452"/>
    </source>
</evidence>
<evidence type="ECO:0000256" key="6">
    <source>
        <dbReference type="ARBA" id="ARBA00022729"/>
    </source>
</evidence>
<keyword evidence="3 12" id="KW-1134">Transmembrane beta strand</keyword>
<dbReference type="PANTHER" id="PTHR32552">
    <property type="entry name" value="FERRICHROME IRON RECEPTOR-RELATED"/>
    <property type="match status" value="1"/>
</dbReference>
<evidence type="ECO:0000256" key="4">
    <source>
        <dbReference type="ARBA" id="ARBA00022496"/>
    </source>
</evidence>
<comment type="caution">
    <text evidence="14">The sequence shown here is derived from an EMBL/GenBank/DDBJ whole genome shotgun (WGS) entry which is preliminary data.</text>
</comment>
<keyword evidence="5 12" id="KW-0812">Transmembrane</keyword>
<proteinExistence type="inferred from homology"/>
<dbReference type="Pfam" id="PF00593">
    <property type="entry name" value="TonB_dep_Rec_b-barrel"/>
    <property type="match status" value="1"/>
</dbReference>
<evidence type="ECO:0000313" key="15">
    <source>
        <dbReference type="Proteomes" id="UP000238071"/>
    </source>
</evidence>
<dbReference type="PROSITE" id="PS52016">
    <property type="entry name" value="TONB_DEPENDENT_REC_3"/>
    <property type="match status" value="1"/>
</dbReference>
<keyword evidence="10 12" id="KW-0472">Membrane</keyword>
<evidence type="ECO:0000256" key="8">
    <source>
        <dbReference type="ARBA" id="ARBA00023065"/>
    </source>
</evidence>
<name>A0A2S6GEY4_9GAMM</name>
<dbReference type="PANTHER" id="PTHR32552:SF68">
    <property type="entry name" value="FERRICHROME OUTER MEMBRANE TRANSPORTER_PHAGE RECEPTOR"/>
    <property type="match status" value="1"/>
</dbReference>
<evidence type="ECO:0000256" key="10">
    <source>
        <dbReference type="ARBA" id="ARBA00023136"/>
    </source>
</evidence>
<dbReference type="EMBL" id="PTIY01000031">
    <property type="protein sequence ID" value="PPK63760.1"/>
    <property type="molecule type" value="Genomic_DNA"/>
</dbReference>
<comment type="similarity">
    <text evidence="12">Belongs to the TonB-dependent receptor family.</text>
</comment>